<evidence type="ECO:0000313" key="8">
    <source>
        <dbReference type="Proteomes" id="UP001159428"/>
    </source>
</evidence>
<keyword evidence="8" id="KW-1185">Reference proteome</keyword>
<keyword evidence="3" id="KW-0472">Membrane</keyword>
<keyword evidence="3" id="KW-1133">Transmembrane helix</keyword>
<dbReference type="GO" id="GO:0005615">
    <property type="term" value="C:extracellular space"/>
    <property type="evidence" value="ECO:0007669"/>
    <property type="project" value="TreeGrafter"/>
</dbReference>
<dbReference type="PROSITE" id="PS00514">
    <property type="entry name" value="FIBRINOGEN_C_1"/>
    <property type="match status" value="2"/>
</dbReference>
<name>A0AAU9W1T6_9CNID</name>
<dbReference type="InterPro" id="IPR002181">
    <property type="entry name" value="Fibrinogen_a/b/g_C_dom"/>
</dbReference>
<feature type="domain" description="EGF-like" evidence="4">
    <location>
        <begin position="273"/>
        <end position="311"/>
    </location>
</feature>
<dbReference type="PANTHER" id="PTHR19143:SF458">
    <property type="entry name" value="FIBRINOGEN C-TERMINAL DOMAIN-CONTAINING PROTEIN-RELATED"/>
    <property type="match status" value="1"/>
</dbReference>
<evidence type="ECO:0000256" key="1">
    <source>
        <dbReference type="ARBA" id="ARBA00023157"/>
    </source>
</evidence>
<dbReference type="PROSITE" id="PS50026">
    <property type="entry name" value="EGF_3"/>
    <property type="match status" value="2"/>
</dbReference>
<keyword evidence="3" id="KW-0812">Transmembrane</keyword>
<dbReference type="Proteomes" id="UP001159428">
    <property type="component" value="Unassembled WGS sequence"/>
</dbReference>
<dbReference type="CDD" id="cd00054">
    <property type="entry name" value="EGF_CA"/>
    <property type="match status" value="2"/>
</dbReference>
<dbReference type="NCBIfam" id="NF040941">
    <property type="entry name" value="GGGWT_bact"/>
    <property type="match status" value="2"/>
</dbReference>
<organism evidence="7 8">
    <name type="scientific">Pocillopora meandrina</name>
    <dbReference type="NCBI Taxonomy" id="46732"/>
    <lineage>
        <taxon>Eukaryota</taxon>
        <taxon>Metazoa</taxon>
        <taxon>Cnidaria</taxon>
        <taxon>Anthozoa</taxon>
        <taxon>Hexacorallia</taxon>
        <taxon>Scleractinia</taxon>
        <taxon>Astrocoeniina</taxon>
        <taxon>Pocilloporidae</taxon>
        <taxon>Pocillopora</taxon>
    </lineage>
</organism>
<evidence type="ECO:0000256" key="2">
    <source>
        <dbReference type="PROSITE-ProRule" id="PRU00076"/>
    </source>
</evidence>
<feature type="disulfide bond" evidence="2">
    <location>
        <begin position="826"/>
        <end position="843"/>
    </location>
</feature>
<evidence type="ECO:0000259" key="6">
    <source>
        <dbReference type="PROSITE" id="PS51406"/>
    </source>
</evidence>
<feature type="domain" description="EGF-like" evidence="4">
    <location>
        <begin position="817"/>
        <end position="855"/>
    </location>
</feature>
<feature type="domain" description="Fibrinogen C-terminal" evidence="6">
    <location>
        <begin position="483"/>
        <end position="685"/>
    </location>
</feature>
<dbReference type="FunFam" id="2.10.25.10:FF:000610">
    <property type="entry name" value="protein HEG homolog 1 isoform X1"/>
    <property type="match status" value="2"/>
</dbReference>
<dbReference type="Gene3D" id="3.90.215.10">
    <property type="entry name" value="Gamma Fibrinogen, chain A, domain 1"/>
    <property type="match status" value="3"/>
</dbReference>
<dbReference type="Gene3D" id="4.10.530.10">
    <property type="entry name" value="Gamma-fibrinogen Carboxyl Terminal Fragment, domain 2"/>
    <property type="match status" value="1"/>
</dbReference>
<dbReference type="InterPro" id="IPR000742">
    <property type="entry name" value="EGF"/>
</dbReference>
<dbReference type="Pfam" id="PF00147">
    <property type="entry name" value="Fibrinogen_C"/>
    <property type="match status" value="4"/>
</dbReference>
<dbReference type="PROSITE" id="PS00022">
    <property type="entry name" value="EGF_1"/>
    <property type="match status" value="2"/>
</dbReference>
<keyword evidence="1 2" id="KW-1015">Disulfide bond</keyword>
<dbReference type="PROSITE" id="PS50948">
    <property type="entry name" value="PAN"/>
    <property type="match status" value="1"/>
</dbReference>
<feature type="disulfide bond" evidence="2">
    <location>
        <begin position="282"/>
        <end position="299"/>
    </location>
</feature>
<keyword evidence="2" id="KW-0245">EGF-like domain</keyword>
<dbReference type="Gene3D" id="2.10.25.10">
    <property type="entry name" value="Laminin"/>
    <property type="match status" value="2"/>
</dbReference>
<feature type="disulfide bond" evidence="2">
    <location>
        <begin position="845"/>
        <end position="854"/>
    </location>
</feature>
<comment type="caution">
    <text evidence="7">The sequence shown here is derived from an EMBL/GenBank/DDBJ whole genome shotgun (WGS) entry which is preliminary data.</text>
</comment>
<evidence type="ECO:0000256" key="3">
    <source>
        <dbReference type="SAM" id="Phobius"/>
    </source>
</evidence>
<dbReference type="InterPro" id="IPR036056">
    <property type="entry name" value="Fibrinogen-like_C"/>
</dbReference>
<dbReference type="InterPro" id="IPR020837">
    <property type="entry name" value="Fibrinogen_CS"/>
</dbReference>
<dbReference type="PANTHER" id="PTHR19143">
    <property type="entry name" value="FIBRINOGEN/TENASCIN/ANGIOPOEITIN"/>
    <property type="match status" value="1"/>
</dbReference>
<feature type="domain" description="Apple" evidence="5">
    <location>
        <begin position="731"/>
        <end position="821"/>
    </location>
</feature>
<dbReference type="SUPFAM" id="SSF56496">
    <property type="entry name" value="Fibrinogen C-terminal domain-like"/>
    <property type="match status" value="3"/>
</dbReference>
<gene>
    <name evidence="7" type="ORF">PMEA_00028427</name>
</gene>
<comment type="caution">
    <text evidence="2">Lacks conserved residue(s) required for the propagation of feature annotation.</text>
</comment>
<feature type="domain" description="Fibrinogen C-terminal" evidence="6">
    <location>
        <begin position="1"/>
        <end position="125"/>
    </location>
</feature>
<dbReference type="InterPro" id="IPR050373">
    <property type="entry name" value="Fibrinogen_C-term_domain"/>
</dbReference>
<reference evidence="7 8" key="1">
    <citation type="submission" date="2022-05" db="EMBL/GenBank/DDBJ databases">
        <authorList>
            <consortium name="Genoscope - CEA"/>
            <person name="William W."/>
        </authorList>
    </citation>
    <scope>NUCLEOTIDE SEQUENCE [LARGE SCALE GENOMIC DNA]</scope>
</reference>
<accession>A0AAU9W1T6</accession>
<dbReference type="SUPFAM" id="SSF57196">
    <property type="entry name" value="EGF/Laminin"/>
    <property type="match status" value="2"/>
</dbReference>
<feature type="disulfide bond" evidence="2">
    <location>
        <begin position="301"/>
        <end position="310"/>
    </location>
</feature>
<dbReference type="CDD" id="cd00087">
    <property type="entry name" value="FReD"/>
    <property type="match status" value="2"/>
</dbReference>
<dbReference type="InterPro" id="IPR003609">
    <property type="entry name" value="Pan_app"/>
</dbReference>
<feature type="transmembrane region" description="Helical" evidence="3">
    <location>
        <begin position="980"/>
        <end position="1000"/>
    </location>
</feature>
<dbReference type="SMART" id="SM00186">
    <property type="entry name" value="FBG"/>
    <property type="match status" value="3"/>
</dbReference>
<dbReference type="PROSITE" id="PS51406">
    <property type="entry name" value="FIBRINOGEN_C_2"/>
    <property type="match status" value="3"/>
</dbReference>
<dbReference type="InterPro" id="IPR014716">
    <property type="entry name" value="Fibrinogen_a/b/g_C_1"/>
</dbReference>
<proteinExistence type="predicted"/>
<evidence type="ECO:0000259" key="4">
    <source>
        <dbReference type="PROSITE" id="PS50026"/>
    </source>
</evidence>
<evidence type="ECO:0000259" key="5">
    <source>
        <dbReference type="PROSITE" id="PS50948"/>
    </source>
</evidence>
<evidence type="ECO:0000313" key="7">
    <source>
        <dbReference type="EMBL" id="CAH3041863.1"/>
    </source>
</evidence>
<dbReference type="AlphaFoldDB" id="A0AAU9W1T6"/>
<sequence>MLRVDLEDFEGNTAYAEYNLFGFMSEKHKYKLILGSYSGTSGDSLAMHRRMPFTTKDQDNDHHGGQNCANKFKGAWWYKTCHHSNLNGLYLRGQHSSYANGVNWKDWKGHRYSLKRTEMKIRPLPNICQHSNLQENSKVIFWDAHYYTDYLEFNYLFIAMQFKFSLQPIISILYIFLGIILPSCFCCTDDDCRHIKFKDPIPNMAMKNHVIKSVEVPNEGSCRVMCYMEPNCVSINVGPVTGGSQKCDLNNATEENHASFLLVNNPGYAYLAIENPCSSSPCLNSGTCQAGFTYKGFRCVCWERFTGETCQISEVTHFSPKLDFNNKIVTTEVKLIKVVCEQTHIQEGVLSDITKPRLLPSFWISAWVDFGHVLGNYVIFVLKLKIVLKLKRKSFFKNSLKIGTKVAISFVHYSPNTLKCTQKPKIEKKFTGIDQSSEGASECHSPHHIYNSLLRMHAIHDSNQEANKNQSTSKPFKVGVRFILFFVFKRNCSEIYKSTGKPNDGVYTIKPDNLPAFDVYCDQTTAGGGWTVFQKRLNGSVDFYRYWNDYKHGFGDLKSEFWLGLDKIHRLTSDNNSMLRVDLEDFEGNTRYAEYNMFGNSGDSLAYHRGMPFTTRDQHNDNHRIHNCANKFKGAWWYKNCHKSNLNGLYLRGNHSSYADGVNWKDWKGYHYSLKRTEMKIRPLCQFSHTIFHILSYPSGQSSMQLKFSLQPIIVILYIFLGIILPSCFCCTDDDRRHIKFKDPIPNMAMKNHAIKSAEVPNEGSCKVMCLMEPNCVSINVGPVAGGNQKCELNNATEENHAPFLLVNNRGYTYLAIENPCSISPCLNRGTCQAGFTYKGFRCVCQERFTGETCQVSEVKRNCAEIYKSAGKPTDGMYTIKPDNLPAFDVFCDQTTAGGGWTVFQKRLNGSVDFYRSWKDYKHGFGDLKSEFWLGLDKIHRLTSDNNSMLRVDLEDFEGNTAYAEYNMFGVMSERDKYKLILGSYSVILICLTSFTSITLEDQKKVISAHRYAILNNAYRTGGGGRVLSNVNMRKLFYINGFGRQKSNLSSSKYNNLRQRIPDISKSQGISPFKISFELQRAHCWSNVILINARFFRKFWRLSCLSSRFAIHH</sequence>
<feature type="transmembrane region" description="Helical" evidence="3">
    <location>
        <begin position="713"/>
        <end position="732"/>
    </location>
</feature>
<feature type="domain" description="Fibrinogen C-terminal" evidence="6">
    <location>
        <begin position="854"/>
        <end position="986"/>
    </location>
</feature>
<feature type="transmembrane region" description="Helical" evidence="3">
    <location>
        <begin position="164"/>
        <end position="183"/>
    </location>
</feature>
<dbReference type="SMART" id="SM00181">
    <property type="entry name" value="EGF"/>
    <property type="match status" value="2"/>
</dbReference>
<protein>
    <submittedName>
        <fullName evidence="7">Uncharacterized protein</fullName>
    </submittedName>
</protein>
<dbReference type="EMBL" id="CALNXJ010000006">
    <property type="protein sequence ID" value="CAH3041863.1"/>
    <property type="molecule type" value="Genomic_DNA"/>
</dbReference>